<protein>
    <submittedName>
        <fullName evidence="4">CAP domain-containing protein</fullName>
    </submittedName>
</protein>
<comment type="caution">
    <text evidence="4">The sequence shown here is derived from an EMBL/GenBank/DDBJ whole genome shotgun (WGS) entry which is preliminary data.</text>
</comment>
<proteinExistence type="predicted"/>
<name>A0A926WMA5_9NOST</name>
<dbReference type="RefSeq" id="WP_190564490.1">
    <property type="nucleotide sequence ID" value="NZ_JACJQU010000022.1"/>
</dbReference>
<dbReference type="SUPFAM" id="SSF55797">
    <property type="entry name" value="PR-1-like"/>
    <property type="match status" value="1"/>
</dbReference>
<dbReference type="InterPro" id="IPR014044">
    <property type="entry name" value="CAP_dom"/>
</dbReference>
<dbReference type="Proteomes" id="UP000662185">
    <property type="component" value="Unassembled WGS sequence"/>
</dbReference>
<feature type="domain" description="SCP" evidence="3">
    <location>
        <begin position="36"/>
        <end position="160"/>
    </location>
</feature>
<evidence type="ECO:0000313" key="4">
    <source>
        <dbReference type="EMBL" id="MBD2296369.1"/>
    </source>
</evidence>
<dbReference type="Gene3D" id="3.40.33.10">
    <property type="entry name" value="CAP"/>
    <property type="match status" value="1"/>
</dbReference>
<dbReference type="CDD" id="cd05379">
    <property type="entry name" value="CAP_bacterial"/>
    <property type="match status" value="1"/>
</dbReference>
<feature type="region of interest" description="Disordered" evidence="1">
    <location>
        <begin position="75"/>
        <end position="95"/>
    </location>
</feature>
<accession>A0A926WMA5</accession>
<sequence length="163" mass="17053">MANFTVKTGLLSAAILLLNVGAAQQAQASVSDEVIQLVNQARSQGRVCGNQRFASVGPLSVNGSLSRAAQLHSSDMAARRQMSHTGSNGSSAGDRAKQAGYQWRAIAENVAAGQKSASAVVQAWLNSPGHCRNIMNSNYSDSGVGAVQGGDGKIYWTMVFGRR</sequence>
<keyword evidence="5" id="KW-1185">Reference proteome</keyword>
<reference evidence="5" key="1">
    <citation type="journal article" date="2020" name="ISME J.">
        <title>Comparative genomics reveals insights into cyanobacterial evolution and habitat adaptation.</title>
        <authorList>
            <person name="Chen M.Y."/>
            <person name="Teng W.K."/>
            <person name="Zhao L."/>
            <person name="Hu C.X."/>
            <person name="Zhou Y.K."/>
            <person name="Han B.P."/>
            <person name="Song L.R."/>
            <person name="Shu W.S."/>
        </authorList>
    </citation>
    <scope>NUCLEOTIDE SEQUENCE [LARGE SCALE GENOMIC DNA]</scope>
    <source>
        <strain evidence="5">FACHB-251</strain>
    </source>
</reference>
<evidence type="ECO:0000259" key="3">
    <source>
        <dbReference type="Pfam" id="PF00188"/>
    </source>
</evidence>
<dbReference type="InterPro" id="IPR035940">
    <property type="entry name" value="CAP_sf"/>
</dbReference>
<keyword evidence="2" id="KW-0732">Signal</keyword>
<organism evidence="4 5">
    <name type="scientific">Anabaena sphaerica FACHB-251</name>
    <dbReference type="NCBI Taxonomy" id="2692883"/>
    <lineage>
        <taxon>Bacteria</taxon>
        <taxon>Bacillati</taxon>
        <taxon>Cyanobacteriota</taxon>
        <taxon>Cyanophyceae</taxon>
        <taxon>Nostocales</taxon>
        <taxon>Nostocaceae</taxon>
        <taxon>Anabaena</taxon>
    </lineage>
</organism>
<dbReference type="AlphaFoldDB" id="A0A926WMA5"/>
<gene>
    <name evidence="4" type="ORF">H6G06_23510</name>
</gene>
<dbReference type="PANTHER" id="PTHR31157:SF1">
    <property type="entry name" value="SCP DOMAIN-CONTAINING PROTEIN"/>
    <property type="match status" value="1"/>
</dbReference>
<feature type="signal peptide" evidence="2">
    <location>
        <begin position="1"/>
        <end position="28"/>
    </location>
</feature>
<feature type="chain" id="PRO_5038055587" evidence="2">
    <location>
        <begin position="29"/>
        <end position="163"/>
    </location>
</feature>
<dbReference type="PANTHER" id="PTHR31157">
    <property type="entry name" value="SCP DOMAIN-CONTAINING PROTEIN"/>
    <property type="match status" value="1"/>
</dbReference>
<evidence type="ECO:0000256" key="2">
    <source>
        <dbReference type="SAM" id="SignalP"/>
    </source>
</evidence>
<evidence type="ECO:0000313" key="5">
    <source>
        <dbReference type="Proteomes" id="UP000662185"/>
    </source>
</evidence>
<dbReference type="EMBL" id="JACJQU010000022">
    <property type="protein sequence ID" value="MBD2296369.1"/>
    <property type="molecule type" value="Genomic_DNA"/>
</dbReference>
<evidence type="ECO:0000256" key="1">
    <source>
        <dbReference type="SAM" id="MobiDB-lite"/>
    </source>
</evidence>
<dbReference type="Pfam" id="PF00188">
    <property type="entry name" value="CAP"/>
    <property type="match status" value="1"/>
</dbReference>